<comment type="caution">
    <text evidence="1">The sequence shown here is derived from an EMBL/GenBank/DDBJ whole genome shotgun (WGS) entry which is preliminary data.</text>
</comment>
<gene>
    <name evidence="1" type="ORF">CCMP2556_LOCUS5491</name>
</gene>
<keyword evidence="2" id="KW-1185">Reference proteome</keyword>
<organism evidence="1 2">
    <name type="scientific">Durusdinium trenchii</name>
    <dbReference type="NCBI Taxonomy" id="1381693"/>
    <lineage>
        <taxon>Eukaryota</taxon>
        <taxon>Sar</taxon>
        <taxon>Alveolata</taxon>
        <taxon>Dinophyceae</taxon>
        <taxon>Suessiales</taxon>
        <taxon>Symbiodiniaceae</taxon>
        <taxon>Durusdinium</taxon>
    </lineage>
</organism>
<evidence type="ECO:0000313" key="1">
    <source>
        <dbReference type="EMBL" id="CAK8999014.1"/>
    </source>
</evidence>
<reference evidence="1 2" key="1">
    <citation type="submission" date="2024-02" db="EMBL/GenBank/DDBJ databases">
        <authorList>
            <person name="Chen Y."/>
            <person name="Shah S."/>
            <person name="Dougan E. K."/>
            <person name="Thang M."/>
            <person name="Chan C."/>
        </authorList>
    </citation>
    <scope>NUCLEOTIDE SEQUENCE [LARGE SCALE GENOMIC DNA]</scope>
</reference>
<sequence length="161" mass="17959">MICIDWVADQRFAPCCRLSSTSIAAHFSSFVCLCDRRFDCRCDLVSLFVSPLVPPLVSLSHLFACDQRFVPVAFSPNYFFHDQMCGATCSHRSSDGIYFRYIDVYFIVPGAFLEWHAGVILYILLSSPEVAVASISCKICKHEVDDLGNIARMASVLTGRA</sequence>
<dbReference type="EMBL" id="CAXAMN010002303">
    <property type="protein sequence ID" value="CAK8999014.1"/>
    <property type="molecule type" value="Genomic_DNA"/>
</dbReference>
<proteinExistence type="predicted"/>
<name>A0ABP0I8Y8_9DINO</name>
<protein>
    <submittedName>
        <fullName evidence="1">Uncharacterized protein</fullName>
    </submittedName>
</protein>
<evidence type="ECO:0000313" key="2">
    <source>
        <dbReference type="Proteomes" id="UP001642484"/>
    </source>
</evidence>
<accession>A0ABP0I8Y8</accession>
<dbReference type="Proteomes" id="UP001642484">
    <property type="component" value="Unassembled WGS sequence"/>
</dbReference>